<dbReference type="InterPro" id="IPR002347">
    <property type="entry name" value="SDR_fam"/>
</dbReference>
<dbReference type="InterPro" id="IPR020904">
    <property type="entry name" value="Sc_DH/Rdtase_CS"/>
</dbReference>
<comment type="similarity">
    <text evidence="1">Belongs to the short-chain dehydrogenases/reductases (SDR) family.</text>
</comment>
<dbReference type="Gene3D" id="3.40.50.720">
    <property type="entry name" value="NAD(P)-binding Rossmann-like Domain"/>
    <property type="match status" value="1"/>
</dbReference>
<dbReference type="PANTHER" id="PTHR24321:SF12">
    <property type="entry name" value="SHORT-CHAIN DEHYDROGENASE_REDUCTASE FAMILY, PUTATIVE (AFU_ORTHOLOGUE AFUA_5G14340)-RELATED"/>
    <property type="match status" value="1"/>
</dbReference>
<dbReference type="InterPro" id="IPR036291">
    <property type="entry name" value="NAD(P)-bd_dom_sf"/>
</dbReference>
<organism evidence="4 5">
    <name type="scientific">Clonostachys byssicola</name>
    <dbReference type="NCBI Taxonomy" id="160290"/>
    <lineage>
        <taxon>Eukaryota</taxon>
        <taxon>Fungi</taxon>
        <taxon>Dikarya</taxon>
        <taxon>Ascomycota</taxon>
        <taxon>Pezizomycotina</taxon>
        <taxon>Sordariomycetes</taxon>
        <taxon>Hypocreomycetidae</taxon>
        <taxon>Hypocreales</taxon>
        <taxon>Bionectriaceae</taxon>
        <taxon>Clonostachys</taxon>
    </lineage>
</organism>
<dbReference type="EMBL" id="CABFNO020001564">
    <property type="protein sequence ID" value="CAH0003349.1"/>
    <property type="molecule type" value="Genomic_DNA"/>
</dbReference>
<dbReference type="CDD" id="cd05233">
    <property type="entry name" value="SDR_c"/>
    <property type="match status" value="1"/>
</dbReference>
<dbReference type="PRINTS" id="PR00080">
    <property type="entry name" value="SDRFAMILY"/>
</dbReference>
<dbReference type="PROSITE" id="PS00061">
    <property type="entry name" value="ADH_SHORT"/>
    <property type="match status" value="1"/>
</dbReference>
<dbReference type="PANTHER" id="PTHR24321">
    <property type="entry name" value="DEHYDROGENASES, SHORT CHAIN"/>
    <property type="match status" value="1"/>
</dbReference>
<evidence type="ECO:0000256" key="2">
    <source>
        <dbReference type="ARBA" id="ARBA00022857"/>
    </source>
</evidence>
<sequence>MGHALIIGGGGGIGGACCLGLARHGVTGMVVADCDLEAASRVAAESKAASTDPAFKAESIEVDVTAEESVARAVSKAQQILGRIDCCIIAAGIGALGAVEISQMEAAEFTRFLHVNVTGTFLSLKHVSAAMKEQEARSVSEASPGRGVTRGVIVNIASATSHVAQPGIAQYVTSKHAVLGLTKTAALDNVKHGIRINCVCPTWVDTPMVRAAMEGIPELRNLITNSVPMGRIALKEELADIVTFLAGPGSSYMTGESIIMDGGATLTMQH</sequence>
<dbReference type="Pfam" id="PF13561">
    <property type="entry name" value="adh_short_C2"/>
    <property type="match status" value="1"/>
</dbReference>
<dbReference type="PRINTS" id="PR00081">
    <property type="entry name" value="GDHRDH"/>
</dbReference>
<evidence type="ECO:0000256" key="3">
    <source>
        <dbReference type="ARBA" id="ARBA00023002"/>
    </source>
</evidence>
<keyword evidence="5" id="KW-1185">Reference proteome</keyword>
<evidence type="ECO:0000313" key="5">
    <source>
        <dbReference type="Proteomes" id="UP000754883"/>
    </source>
</evidence>
<gene>
    <name evidence="4" type="ORF">CBYS24578_00014529</name>
</gene>
<keyword evidence="3" id="KW-0560">Oxidoreductase</keyword>
<reference evidence="4" key="1">
    <citation type="submission" date="2021-10" db="EMBL/GenBank/DDBJ databases">
        <authorList>
            <person name="Piombo E."/>
        </authorList>
    </citation>
    <scope>NUCLEOTIDE SEQUENCE</scope>
</reference>
<dbReference type="Proteomes" id="UP000754883">
    <property type="component" value="Unassembled WGS sequence"/>
</dbReference>
<evidence type="ECO:0008006" key="6">
    <source>
        <dbReference type="Google" id="ProtNLM"/>
    </source>
</evidence>
<protein>
    <recommendedName>
        <fullName evidence="6">NAD(P)-binding protein</fullName>
    </recommendedName>
</protein>
<comment type="caution">
    <text evidence="4">The sequence shown here is derived from an EMBL/GenBank/DDBJ whole genome shotgun (WGS) entry which is preliminary data.</text>
</comment>
<evidence type="ECO:0000313" key="4">
    <source>
        <dbReference type="EMBL" id="CAH0003349.1"/>
    </source>
</evidence>
<keyword evidence="2" id="KW-0521">NADP</keyword>
<dbReference type="SUPFAM" id="SSF51735">
    <property type="entry name" value="NAD(P)-binding Rossmann-fold domains"/>
    <property type="match status" value="1"/>
</dbReference>
<dbReference type="GO" id="GO:0016491">
    <property type="term" value="F:oxidoreductase activity"/>
    <property type="evidence" value="ECO:0007669"/>
    <property type="project" value="UniProtKB-KW"/>
</dbReference>
<name>A0A9N9UUG3_9HYPO</name>
<accession>A0A9N9UUG3</accession>
<dbReference type="AlphaFoldDB" id="A0A9N9UUG3"/>
<dbReference type="OrthoDB" id="4910152at2759"/>
<evidence type="ECO:0000256" key="1">
    <source>
        <dbReference type="ARBA" id="ARBA00006484"/>
    </source>
</evidence>
<proteinExistence type="inferred from homology"/>
<dbReference type="FunFam" id="3.40.50.720:FF:000084">
    <property type="entry name" value="Short-chain dehydrogenase reductase"/>
    <property type="match status" value="1"/>
</dbReference>